<reference evidence="5" key="1">
    <citation type="journal article" date="2022" name="Int. J. Mol. Sci.">
        <title>Draft Genome of Tanacetum Coccineum: Genomic Comparison of Closely Related Tanacetum-Family Plants.</title>
        <authorList>
            <person name="Yamashiro T."/>
            <person name="Shiraishi A."/>
            <person name="Nakayama K."/>
            <person name="Satake H."/>
        </authorList>
    </citation>
    <scope>NUCLEOTIDE SEQUENCE</scope>
</reference>
<dbReference type="InterPro" id="IPR001878">
    <property type="entry name" value="Znf_CCHC"/>
</dbReference>
<dbReference type="SMART" id="SM00343">
    <property type="entry name" value="ZnF_C2HC"/>
    <property type="match status" value="2"/>
</dbReference>
<feature type="domain" description="CCHC-type" evidence="4">
    <location>
        <begin position="1395"/>
        <end position="1408"/>
    </location>
</feature>
<dbReference type="Proteomes" id="UP001151760">
    <property type="component" value="Unassembled WGS sequence"/>
</dbReference>
<protein>
    <submittedName>
        <fullName evidence="5">Ribonuclease H-like domain-containing protein</fullName>
    </submittedName>
</protein>
<keyword evidence="1" id="KW-0863">Zinc-finger</keyword>
<evidence type="ECO:0000256" key="2">
    <source>
        <dbReference type="SAM" id="Coils"/>
    </source>
</evidence>
<accession>A0ABQ4ZFP3</accession>
<feature type="domain" description="CCHC-type" evidence="4">
    <location>
        <begin position="530"/>
        <end position="544"/>
    </location>
</feature>
<dbReference type="Pfam" id="PF00098">
    <property type="entry name" value="zf-CCHC"/>
    <property type="match status" value="2"/>
</dbReference>
<dbReference type="Gene3D" id="4.10.60.10">
    <property type="entry name" value="Zinc finger, CCHC-type"/>
    <property type="match status" value="1"/>
</dbReference>
<sequence length="2280" mass="260802">MLTKPQVYYDNAHKQALGYQNPFYLKKAQRIKPTLYDGSVIYDKHVDILVIDDEETLILEEDFGKRFVPQQELSTEQAFWFCMSNPSTKSFDASPVKVEDPKELPKVILVNESLKKIKFHLAKFDNVVKKRTTPNALTEENDRLLQNVMSQDVLLTVMNSMSLNGESVNEEKDNHDRSELQTINVELENSVAKLLSKNERLCKEINYVKNVFNDQFDSIKQTRVRTKEQSDSLIDKLNLKSIENEDLISQIQDKLDLDPLASRLLPNREAHIDYLKYTHEQADILWRIVKQAKAKQPLDNALEFAYKHAKRIQELLVYVRDTCPNVIKISAKKVVVTLINKVKKVRFSEPLTSSSNIKHVESSKTSESNTPVLSSTGLFLPPDVYAIVNHHKVAKEIWDRVKLLMQGTKLSLQEKECKLYDEFDKFTFGKGETLYQYYWRFAQLINNMNVINMSMRAVQVNTKFLNIRPIEWSLVVPVFNPRDDPIACLNKAIAFLTVGRQWQSYSGTGYKGSTTTSGGNNTSGHERVVKCYKCQGKGHMTRQCTYPKRSRNVAWFKDKAMLAEAQGQILDEEKLAFLIDPRIFNAILMANLSNYGSDVISEISHSDSYHNDMENQSVQAIFISDKHVDMSVIDDEETLILEEDFGKHFVPQQELSAEQAFWFVMSNPFIESFDASPVKVEDPKELPKVISVNESLKNIKFHLAKFENVVKKRTTSDALTEENDRLLQNVVSQDVLLTVMNSMSLNGESVNVEMQRSESCNTCFNLDAELSKSQNAHNDLLKSYTQLEKHSQLPNKDTTVCKLKEIIKSMKENNKEEKVNHDRSELQTINVELENRVAKLLYENEGLCKEINYVKKLDLDPLAPRLLKNREAHIDYLKYTHEQADILWRIVKQAKAKQPLDNALDFACKHAKRIQELLVYIQDTCPNEIKISAKKVVVTLINKVKKVRFSEPLTSSSNIKQNRVVEPIRDVDGKHSLLNVNSELICATCNKCMFDVIHDMCLLDFVKNVNGRSKFAKKHKKQNIWKPTGHVFNEVGLTWKLTGKTFTLVGNSCLLTRITPTKVVPIKESTSSSVETSNLELKVYSRRPEHIKNIGSSKKAKIVESKNANNSKPNHTWGSNAIDISSSSSLVNDRLSRLFSGTVRFENDQIAKIMGYGDYQLGNIIILRIRREQYLQCIDYSLWEIVENGNAPIVTKTIDDKETVIPPISVEEKAQRREELKARITLLMALPNEHQLKFNSYKDAKTLMKAIENRFGGNTAIKKTQKNLLKQQYENFTASSTERNKLEIETLSLDDLFNSLKAYESEVKGTSSSTINSHNVAFLSSSSTNSATEGVNTASTQDLQQINPDDLEEIDLRWNISMLTMRVRRFLKNTGRKLDMANKERIRFDKSKVECFNCHKKGHFARECTAPKNQDSRNKETTRRTVPVETTTLNALMSYSSSSINFKVPNDSNCCSSCLECVKDLKEQNKQLVKDLRTVRISVVSYKTGLESVEARLLVFKKNESVYKEDIKFLKHEIYLRDLDIVKLKRKLEFATKEKVKTVNGEVQLQALVDGKKVIITDTSVRRDLHLEDAEGTECLPTTTLFEELTRMGDKTTAWNEFSSTMASAIICLATNQKINFSKYIFDNMMKNLEDGVKFLMYPRFVQLFMNQQLGDMSHHKKIFVTSSHTKKVFRNMKREGKGFSRRVTPLFQTIMVQAHEEIGEDSEIPTDPHHILTITQPSTSQPREKQPRRKQRKDTKVPQPSGPTEPIVDKTRNVESVPIHSNDPLISGEDSIKLNELIELCTTLQSRVLALETTKTIQALEIDSLKRRVKKLEKKKRSRTQRLKRLYKVGLSAKVISSDDEGLGDLEDVSKQGRIIDNIDVDEVVTLVDEIRGGMLKKCLIHVFLMLLLLVLKLAATTTTTTAITKVDFTLAQALAELRSAKPKVMVQEPVQNTTTTAPSTIPKAKSITFRDPAKEEGQARLTRKKAKKVKEANISWDNVQAMIEADRLLAERLQAREQEELTNEEKARLFIELLEKRKKHFASLRAQEKRNKPPTKAQKKSTMSTYLKHMAGYKQSQFKNKSFAEIQKLFDKAMTRVNMFVDMDTELVKESSKNAKAEMAQESSSKRAGDELEQEKEKKQKIDDDQEKAEMKNLIEVVPDEEEVAIDAIPLATKPSSIVDWKIVNEGKISLFQIIRANGSSKRYSSMIQMLRDFDREDLETLWKLVKAKHGSTRPEEGYERGRIVRIKSFLMLFGNYYCKVEVKTAKLVLLVLKVTTADRVTTAKRLQLLKDKD</sequence>
<dbReference type="PROSITE" id="PS50158">
    <property type="entry name" value="ZF_CCHC"/>
    <property type="match status" value="2"/>
</dbReference>
<gene>
    <name evidence="5" type="ORF">Tco_0771650</name>
</gene>
<feature type="region of interest" description="Disordered" evidence="3">
    <location>
        <begin position="1707"/>
        <end position="1753"/>
    </location>
</feature>
<evidence type="ECO:0000256" key="3">
    <source>
        <dbReference type="SAM" id="MobiDB-lite"/>
    </source>
</evidence>
<feature type="compositionally biased region" description="Basic and acidic residues" evidence="3">
    <location>
        <begin position="2110"/>
        <end position="2132"/>
    </location>
</feature>
<evidence type="ECO:0000259" key="4">
    <source>
        <dbReference type="PROSITE" id="PS50158"/>
    </source>
</evidence>
<organism evidence="5 6">
    <name type="scientific">Tanacetum coccineum</name>
    <dbReference type="NCBI Taxonomy" id="301880"/>
    <lineage>
        <taxon>Eukaryota</taxon>
        <taxon>Viridiplantae</taxon>
        <taxon>Streptophyta</taxon>
        <taxon>Embryophyta</taxon>
        <taxon>Tracheophyta</taxon>
        <taxon>Spermatophyta</taxon>
        <taxon>Magnoliopsida</taxon>
        <taxon>eudicotyledons</taxon>
        <taxon>Gunneridae</taxon>
        <taxon>Pentapetalae</taxon>
        <taxon>asterids</taxon>
        <taxon>campanulids</taxon>
        <taxon>Asterales</taxon>
        <taxon>Asteraceae</taxon>
        <taxon>Asteroideae</taxon>
        <taxon>Anthemideae</taxon>
        <taxon>Anthemidinae</taxon>
        <taxon>Tanacetum</taxon>
    </lineage>
</organism>
<name>A0ABQ4ZFP3_9ASTR</name>
<dbReference type="SUPFAM" id="SSF57756">
    <property type="entry name" value="Retrovirus zinc finger-like domains"/>
    <property type="match status" value="1"/>
</dbReference>
<evidence type="ECO:0000256" key="1">
    <source>
        <dbReference type="PROSITE-ProRule" id="PRU00047"/>
    </source>
</evidence>
<keyword evidence="2" id="KW-0175">Coiled coil</keyword>
<keyword evidence="1" id="KW-0862">Zinc</keyword>
<feature type="region of interest" description="Disordered" evidence="3">
    <location>
        <begin position="2098"/>
        <end position="2132"/>
    </location>
</feature>
<dbReference type="EMBL" id="BQNB010011317">
    <property type="protein sequence ID" value="GJS89014.1"/>
    <property type="molecule type" value="Genomic_DNA"/>
</dbReference>
<keyword evidence="1" id="KW-0479">Metal-binding</keyword>
<evidence type="ECO:0000313" key="6">
    <source>
        <dbReference type="Proteomes" id="UP001151760"/>
    </source>
</evidence>
<evidence type="ECO:0000313" key="5">
    <source>
        <dbReference type="EMBL" id="GJS89014.1"/>
    </source>
</evidence>
<dbReference type="InterPro" id="IPR036875">
    <property type="entry name" value="Znf_CCHC_sf"/>
</dbReference>
<keyword evidence="6" id="KW-1185">Reference proteome</keyword>
<feature type="coiled-coil region" evidence="2">
    <location>
        <begin position="1800"/>
        <end position="1827"/>
    </location>
</feature>
<proteinExistence type="predicted"/>
<feature type="coiled-coil region" evidence="2">
    <location>
        <begin position="807"/>
        <end position="850"/>
    </location>
</feature>
<comment type="caution">
    <text evidence="5">The sequence shown here is derived from an EMBL/GenBank/DDBJ whole genome shotgun (WGS) entry which is preliminary data.</text>
</comment>
<reference evidence="5" key="2">
    <citation type="submission" date="2022-01" db="EMBL/GenBank/DDBJ databases">
        <authorList>
            <person name="Yamashiro T."/>
            <person name="Shiraishi A."/>
            <person name="Satake H."/>
            <person name="Nakayama K."/>
        </authorList>
    </citation>
    <scope>NUCLEOTIDE SEQUENCE</scope>
</reference>